<reference evidence="2 3" key="1">
    <citation type="journal article" date="2019" name="Nat. Ecol. Evol.">
        <title>Megaphylogeny resolves global patterns of mushroom evolution.</title>
        <authorList>
            <person name="Varga T."/>
            <person name="Krizsan K."/>
            <person name="Foldi C."/>
            <person name="Dima B."/>
            <person name="Sanchez-Garcia M."/>
            <person name="Sanchez-Ramirez S."/>
            <person name="Szollosi G.J."/>
            <person name="Szarkandi J.G."/>
            <person name="Papp V."/>
            <person name="Albert L."/>
            <person name="Andreopoulos W."/>
            <person name="Angelini C."/>
            <person name="Antonin V."/>
            <person name="Barry K.W."/>
            <person name="Bougher N.L."/>
            <person name="Buchanan P."/>
            <person name="Buyck B."/>
            <person name="Bense V."/>
            <person name="Catcheside P."/>
            <person name="Chovatia M."/>
            <person name="Cooper J."/>
            <person name="Damon W."/>
            <person name="Desjardin D."/>
            <person name="Finy P."/>
            <person name="Geml J."/>
            <person name="Haridas S."/>
            <person name="Hughes K."/>
            <person name="Justo A."/>
            <person name="Karasinski D."/>
            <person name="Kautmanova I."/>
            <person name="Kiss B."/>
            <person name="Kocsube S."/>
            <person name="Kotiranta H."/>
            <person name="LaButti K.M."/>
            <person name="Lechner B.E."/>
            <person name="Liimatainen K."/>
            <person name="Lipzen A."/>
            <person name="Lukacs Z."/>
            <person name="Mihaltcheva S."/>
            <person name="Morgado L.N."/>
            <person name="Niskanen T."/>
            <person name="Noordeloos M.E."/>
            <person name="Ohm R.A."/>
            <person name="Ortiz-Santana B."/>
            <person name="Ovrebo C."/>
            <person name="Racz N."/>
            <person name="Riley R."/>
            <person name="Savchenko A."/>
            <person name="Shiryaev A."/>
            <person name="Soop K."/>
            <person name="Spirin V."/>
            <person name="Szebenyi C."/>
            <person name="Tomsovsky M."/>
            <person name="Tulloss R.E."/>
            <person name="Uehling J."/>
            <person name="Grigoriev I.V."/>
            <person name="Vagvolgyi C."/>
            <person name="Papp T."/>
            <person name="Martin F.M."/>
            <person name="Miettinen O."/>
            <person name="Hibbett D.S."/>
            <person name="Nagy L.G."/>
        </authorList>
    </citation>
    <scope>NUCLEOTIDE SEQUENCE [LARGE SCALE GENOMIC DNA]</scope>
    <source>
        <strain evidence="2 3">CBS 962.96</strain>
    </source>
</reference>
<evidence type="ECO:0000256" key="1">
    <source>
        <dbReference type="SAM" id="MobiDB-lite"/>
    </source>
</evidence>
<keyword evidence="3" id="KW-1185">Reference proteome</keyword>
<gene>
    <name evidence="2" type="ORF">K435DRAFT_418518</name>
</gene>
<dbReference type="AlphaFoldDB" id="A0A4S8MUV3"/>
<evidence type="ECO:0000313" key="3">
    <source>
        <dbReference type="Proteomes" id="UP000297245"/>
    </source>
</evidence>
<protein>
    <submittedName>
        <fullName evidence="2">Uncharacterized protein</fullName>
    </submittedName>
</protein>
<feature type="compositionally biased region" description="Basic residues" evidence="1">
    <location>
        <begin position="10"/>
        <end position="25"/>
    </location>
</feature>
<proteinExistence type="predicted"/>
<name>A0A4S8MUV3_DENBC</name>
<accession>A0A4S8MUV3</accession>
<organism evidence="2 3">
    <name type="scientific">Dendrothele bispora (strain CBS 962.96)</name>
    <dbReference type="NCBI Taxonomy" id="1314807"/>
    <lineage>
        <taxon>Eukaryota</taxon>
        <taxon>Fungi</taxon>
        <taxon>Dikarya</taxon>
        <taxon>Basidiomycota</taxon>
        <taxon>Agaricomycotina</taxon>
        <taxon>Agaricomycetes</taxon>
        <taxon>Agaricomycetidae</taxon>
        <taxon>Agaricales</taxon>
        <taxon>Agaricales incertae sedis</taxon>
        <taxon>Dendrothele</taxon>
    </lineage>
</organism>
<dbReference type="EMBL" id="ML179040">
    <property type="protein sequence ID" value="THV07027.1"/>
    <property type="molecule type" value="Genomic_DNA"/>
</dbReference>
<feature type="region of interest" description="Disordered" evidence="1">
    <location>
        <begin position="1"/>
        <end position="29"/>
    </location>
</feature>
<evidence type="ECO:0000313" key="2">
    <source>
        <dbReference type="EMBL" id="THV07027.1"/>
    </source>
</evidence>
<dbReference type="Proteomes" id="UP000297245">
    <property type="component" value="Unassembled WGS sequence"/>
</dbReference>
<dbReference type="OrthoDB" id="62853at2759"/>
<sequence length="107" mass="11972">MEFLKSKAAAGRHHSSSHHRQRSRSLTRSFSIGKVMRDITALDADRVPRRRRLVCWVLSLAVVPRWGLLPGESPAPITTWNLLHVGAAQPRATYSLVPLCLAIHRSS</sequence>